<dbReference type="PROSITE" id="PS00086">
    <property type="entry name" value="CYTOCHROME_P450"/>
    <property type="match status" value="1"/>
</dbReference>
<comment type="caution">
    <text evidence="9">The sequence shown here is derived from an EMBL/GenBank/DDBJ whole genome shotgun (WGS) entry which is preliminary data.</text>
</comment>
<dbReference type="Pfam" id="PF00067">
    <property type="entry name" value="p450"/>
    <property type="match status" value="1"/>
</dbReference>
<dbReference type="GO" id="GO:0006707">
    <property type="term" value="P:cholesterol catabolic process"/>
    <property type="evidence" value="ECO:0007669"/>
    <property type="project" value="TreeGrafter"/>
</dbReference>
<dbReference type="Proteomes" id="UP000318693">
    <property type="component" value="Unassembled WGS sequence"/>
</dbReference>
<reference evidence="9 10" key="1">
    <citation type="submission" date="2019-07" db="EMBL/GenBank/DDBJ databases">
        <title>Georgenia wutianyii sp. nov. and Georgenia *** sp. nov. isolated from plateau pika (Ochotona curzoniae) in the Qinghai-Tibet plateau of China.</title>
        <authorList>
            <person name="Tian Z."/>
        </authorList>
    </citation>
    <scope>NUCLEOTIDE SEQUENCE [LARGE SCALE GENOMIC DNA]</scope>
    <source>
        <strain evidence="9 10">Z446</strain>
    </source>
</reference>
<keyword evidence="8" id="KW-0175">Coiled coil</keyword>
<keyword evidence="10" id="KW-1185">Reference proteome</keyword>
<dbReference type="InterPro" id="IPR001128">
    <property type="entry name" value="Cyt_P450"/>
</dbReference>
<proteinExistence type="inferred from homology"/>
<evidence type="ECO:0000256" key="8">
    <source>
        <dbReference type="SAM" id="Coils"/>
    </source>
</evidence>
<feature type="coiled-coil region" evidence="8">
    <location>
        <begin position="125"/>
        <end position="152"/>
    </location>
</feature>
<dbReference type="PANTHER" id="PTHR46696">
    <property type="entry name" value="P450, PUTATIVE (EUROFUNG)-RELATED"/>
    <property type="match status" value="1"/>
</dbReference>
<dbReference type="InterPro" id="IPR017972">
    <property type="entry name" value="Cyt_P450_CS"/>
</dbReference>
<evidence type="ECO:0000256" key="5">
    <source>
        <dbReference type="ARBA" id="ARBA00023004"/>
    </source>
</evidence>
<evidence type="ECO:0000256" key="2">
    <source>
        <dbReference type="ARBA" id="ARBA00022617"/>
    </source>
</evidence>
<dbReference type="GO" id="GO:0005506">
    <property type="term" value="F:iron ion binding"/>
    <property type="evidence" value="ECO:0007669"/>
    <property type="project" value="InterPro"/>
</dbReference>
<dbReference type="Gene3D" id="1.10.630.10">
    <property type="entry name" value="Cytochrome P450"/>
    <property type="match status" value="1"/>
</dbReference>
<dbReference type="AlphaFoldDB" id="A0A552WY71"/>
<dbReference type="PRINTS" id="PR00359">
    <property type="entry name" value="BP450"/>
</dbReference>
<accession>A0A552WY71</accession>
<name>A0A552WY71_9MICO</name>
<keyword evidence="4 7" id="KW-0560">Oxidoreductase</keyword>
<dbReference type="GO" id="GO:0020037">
    <property type="term" value="F:heme binding"/>
    <property type="evidence" value="ECO:0007669"/>
    <property type="project" value="InterPro"/>
</dbReference>
<keyword evidence="5 7" id="KW-0408">Iron</keyword>
<dbReference type="GO" id="GO:0008395">
    <property type="term" value="F:steroid hydroxylase activity"/>
    <property type="evidence" value="ECO:0007669"/>
    <property type="project" value="TreeGrafter"/>
</dbReference>
<keyword evidence="2 7" id="KW-0349">Heme</keyword>
<protein>
    <submittedName>
        <fullName evidence="9">Cytochrome P450</fullName>
    </submittedName>
</protein>
<dbReference type="RefSeq" id="WP_143416579.1">
    <property type="nucleotide sequence ID" value="NZ_VJXR01000001.1"/>
</dbReference>
<evidence type="ECO:0000313" key="9">
    <source>
        <dbReference type="EMBL" id="TRW47625.1"/>
    </source>
</evidence>
<evidence type="ECO:0000256" key="7">
    <source>
        <dbReference type="RuleBase" id="RU000461"/>
    </source>
</evidence>
<comment type="similarity">
    <text evidence="1 7">Belongs to the cytochrome P450 family.</text>
</comment>
<organism evidence="9 10">
    <name type="scientific">Georgenia yuyongxinii</name>
    <dbReference type="NCBI Taxonomy" id="2589797"/>
    <lineage>
        <taxon>Bacteria</taxon>
        <taxon>Bacillati</taxon>
        <taxon>Actinomycetota</taxon>
        <taxon>Actinomycetes</taxon>
        <taxon>Micrococcales</taxon>
        <taxon>Bogoriellaceae</taxon>
        <taxon>Georgenia</taxon>
    </lineage>
</organism>
<dbReference type="FunFam" id="1.10.630.10:FF:000018">
    <property type="entry name" value="Cytochrome P450 monooxygenase"/>
    <property type="match status" value="1"/>
</dbReference>
<dbReference type="InterPro" id="IPR002397">
    <property type="entry name" value="Cyt_P450_B"/>
</dbReference>
<dbReference type="GO" id="GO:0036199">
    <property type="term" value="F:cholest-4-en-3-one 26-monooxygenase activity"/>
    <property type="evidence" value="ECO:0007669"/>
    <property type="project" value="TreeGrafter"/>
</dbReference>
<dbReference type="EMBL" id="VJXR01000001">
    <property type="protein sequence ID" value="TRW47625.1"/>
    <property type="molecule type" value="Genomic_DNA"/>
</dbReference>
<evidence type="ECO:0000313" key="10">
    <source>
        <dbReference type="Proteomes" id="UP000318693"/>
    </source>
</evidence>
<dbReference type="SUPFAM" id="SSF48264">
    <property type="entry name" value="Cytochrome P450"/>
    <property type="match status" value="1"/>
</dbReference>
<sequence length="446" mass="49546">MSAITQQDPTNRAMVDGREVVLDPTHKSNVECPFPMYKHLREQAPVAHIRDHDFYMVTTHDLCMEVLRDPATFRQWDGDEMFGPGEGPPLGRPSNWSPEVRAAMEGAYLPTSTLVNANPPRHTRYRKLANKLFSARRTADDMEDRLRELVDELIDSFPVSGEADFVDVFAVPFPIRVISEVLGFPADQYRTFKRWTDSAMVAIAGGVDTDRLVEAANDIVEFQGFLLEMVESRRKEPKDDVVGYLANAQLQDVDGPRPLNERETIGIGLHLLTGGGETTTNLLGNLMHRITAEPGLLERIKADNAIIPQVIEETLRVDSPFQALFRRTTRAVTLGGVDLPEGAKVLVTFGSANHDEAHFPDGDDFDVDRPEGTPHIAFGFGTHFCLGAPLARREAKLALEALTRRLPGLRAKPGGEVVQHEHAFLRGLRRFDIQYDAVLPASGAAR</sequence>
<keyword evidence="6 7" id="KW-0503">Monooxygenase</keyword>
<dbReference type="PANTHER" id="PTHR46696:SF4">
    <property type="entry name" value="BIOTIN BIOSYNTHESIS CYTOCHROME P450"/>
    <property type="match status" value="1"/>
</dbReference>
<evidence type="ECO:0000256" key="1">
    <source>
        <dbReference type="ARBA" id="ARBA00010617"/>
    </source>
</evidence>
<evidence type="ECO:0000256" key="4">
    <source>
        <dbReference type="ARBA" id="ARBA00023002"/>
    </source>
</evidence>
<evidence type="ECO:0000256" key="6">
    <source>
        <dbReference type="ARBA" id="ARBA00023033"/>
    </source>
</evidence>
<evidence type="ECO:0000256" key="3">
    <source>
        <dbReference type="ARBA" id="ARBA00022723"/>
    </source>
</evidence>
<keyword evidence="3 7" id="KW-0479">Metal-binding</keyword>
<gene>
    <name evidence="9" type="ORF">FJ693_00530</name>
</gene>
<dbReference type="InterPro" id="IPR036396">
    <property type="entry name" value="Cyt_P450_sf"/>
</dbReference>